<evidence type="ECO:0000256" key="1">
    <source>
        <dbReference type="ARBA" id="ARBA00004496"/>
    </source>
</evidence>
<dbReference type="InterPro" id="IPR011129">
    <property type="entry name" value="CSD"/>
</dbReference>
<dbReference type="PANTHER" id="PTHR46565:SF20">
    <property type="entry name" value="COLD SHOCK DOMAIN-CONTAINING PROTEIN 4"/>
    <property type="match status" value="1"/>
</dbReference>
<dbReference type="PIRSF" id="PIRSF002599">
    <property type="entry name" value="Cold_shock_A"/>
    <property type="match status" value="1"/>
</dbReference>
<feature type="domain" description="CSD" evidence="7">
    <location>
        <begin position="1"/>
        <end position="67"/>
    </location>
</feature>
<keyword evidence="2" id="KW-0963">Cytoplasm</keyword>
<evidence type="ECO:0000259" key="7">
    <source>
        <dbReference type="PROSITE" id="PS51857"/>
    </source>
</evidence>
<dbReference type="RefSeq" id="WP_021234366.1">
    <property type="nucleotide sequence ID" value="NZ_ATHL01000079.1"/>
</dbReference>
<dbReference type="PATRIC" id="fig|1096930.3.peg.2521"/>
<reference evidence="8 9" key="1">
    <citation type="journal article" date="2013" name="Genome Announc.">
        <title>Genome Sequence of Novosphingobium lindaniclasticum LE124T, Isolated from a Hexachlorocyclohexane Dumpsite.</title>
        <authorList>
            <person name="Saxena A."/>
            <person name="Nayyar N."/>
            <person name="Sangwan N."/>
            <person name="Kumari R."/>
            <person name="Khurana J.P."/>
            <person name="Lal R."/>
        </authorList>
    </citation>
    <scope>NUCLEOTIDE SEQUENCE [LARGE SCALE GENOMIC DNA]</scope>
    <source>
        <strain evidence="8 9">LE124</strain>
    </source>
</reference>
<keyword evidence="5" id="KW-0010">Activator</keyword>
<dbReference type="PRINTS" id="PR00050">
    <property type="entry name" value="COLDSHOCK"/>
</dbReference>
<name>T0HP52_9SPHN</name>
<dbReference type="GO" id="GO:0005829">
    <property type="term" value="C:cytosol"/>
    <property type="evidence" value="ECO:0007669"/>
    <property type="project" value="UniProtKB-ARBA"/>
</dbReference>
<evidence type="ECO:0000256" key="3">
    <source>
        <dbReference type="ARBA" id="ARBA00023015"/>
    </source>
</evidence>
<accession>T0HP52</accession>
<evidence type="ECO:0000313" key="9">
    <source>
        <dbReference type="Proteomes" id="UP000015527"/>
    </source>
</evidence>
<evidence type="ECO:0000256" key="2">
    <source>
        <dbReference type="ARBA" id="ARBA00022490"/>
    </source>
</evidence>
<comment type="caution">
    <text evidence="8">The sequence shown here is derived from an EMBL/GenBank/DDBJ whole genome shotgun (WGS) entry which is preliminary data.</text>
</comment>
<dbReference type="OrthoDB" id="9791685at2"/>
<protein>
    <submittedName>
        <fullName evidence="8">Cold-shock protein</fullName>
    </submittedName>
</protein>
<proteinExistence type="predicted"/>
<dbReference type="EMBL" id="ATHL01000079">
    <property type="protein sequence ID" value="EQB14787.1"/>
    <property type="molecule type" value="Genomic_DNA"/>
</dbReference>
<evidence type="ECO:0000313" key="8">
    <source>
        <dbReference type="EMBL" id="EQB14787.1"/>
    </source>
</evidence>
<dbReference type="Pfam" id="PF00313">
    <property type="entry name" value="CSD"/>
    <property type="match status" value="1"/>
</dbReference>
<dbReference type="PROSITE" id="PS51857">
    <property type="entry name" value="CSD_2"/>
    <property type="match status" value="1"/>
</dbReference>
<dbReference type="SUPFAM" id="SSF50249">
    <property type="entry name" value="Nucleic acid-binding proteins"/>
    <property type="match status" value="1"/>
</dbReference>
<dbReference type="GO" id="GO:0003677">
    <property type="term" value="F:DNA binding"/>
    <property type="evidence" value="ECO:0007669"/>
    <property type="project" value="UniProtKB-KW"/>
</dbReference>
<keyword evidence="4" id="KW-0238">DNA-binding</keyword>
<dbReference type="CDD" id="cd04458">
    <property type="entry name" value="CSP_CDS"/>
    <property type="match status" value="1"/>
</dbReference>
<dbReference type="Proteomes" id="UP000015527">
    <property type="component" value="Unassembled WGS sequence"/>
</dbReference>
<keyword evidence="6" id="KW-0804">Transcription</keyword>
<dbReference type="InterPro" id="IPR012340">
    <property type="entry name" value="NA-bd_OB-fold"/>
</dbReference>
<dbReference type="InterPro" id="IPR002059">
    <property type="entry name" value="CSP_DNA-bd"/>
</dbReference>
<dbReference type="Gene3D" id="2.40.50.140">
    <property type="entry name" value="Nucleic acid-binding proteins"/>
    <property type="match status" value="1"/>
</dbReference>
<gene>
    <name evidence="8" type="ORF">L284_12620</name>
</gene>
<sequence>MPNGTVIFFSAAKGYGFIAPDEGGQDYFVHVTTVQAAQLPGLAKGQRVAFEVLVARNGKQSAINLSSITK</sequence>
<organism evidence="8 9">
    <name type="scientific">Novosphingobium lindaniclasticum LE124</name>
    <dbReference type="NCBI Taxonomy" id="1096930"/>
    <lineage>
        <taxon>Bacteria</taxon>
        <taxon>Pseudomonadati</taxon>
        <taxon>Pseudomonadota</taxon>
        <taxon>Alphaproteobacteria</taxon>
        <taxon>Sphingomonadales</taxon>
        <taxon>Sphingomonadaceae</taxon>
        <taxon>Novosphingobium</taxon>
    </lineage>
</organism>
<evidence type="ECO:0000256" key="4">
    <source>
        <dbReference type="ARBA" id="ARBA00023125"/>
    </source>
</evidence>
<evidence type="ECO:0000256" key="6">
    <source>
        <dbReference type="ARBA" id="ARBA00023163"/>
    </source>
</evidence>
<evidence type="ECO:0000256" key="5">
    <source>
        <dbReference type="ARBA" id="ARBA00023159"/>
    </source>
</evidence>
<dbReference type="InterPro" id="IPR012156">
    <property type="entry name" value="Cold_shock_CspA"/>
</dbReference>
<comment type="subcellular location">
    <subcellularLocation>
        <location evidence="1">Cytoplasm</location>
    </subcellularLocation>
</comment>
<dbReference type="SMART" id="SM00357">
    <property type="entry name" value="CSP"/>
    <property type="match status" value="1"/>
</dbReference>
<dbReference type="PANTHER" id="PTHR46565">
    <property type="entry name" value="COLD SHOCK DOMAIN PROTEIN 2"/>
    <property type="match status" value="1"/>
</dbReference>
<dbReference type="AlphaFoldDB" id="T0HP52"/>
<keyword evidence="9" id="KW-1185">Reference proteome</keyword>
<keyword evidence="3" id="KW-0805">Transcription regulation</keyword>
<dbReference type="eggNOG" id="COG1278">
    <property type="taxonomic scope" value="Bacteria"/>
</dbReference>